<dbReference type="EMBL" id="EQ973783">
    <property type="protein sequence ID" value="EEF48561.1"/>
    <property type="molecule type" value="Genomic_DNA"/>
</dbReference>
<proteinExistence type="predicted"/>
<dbReference type="InParanoid" id="B9RJQ9"/>
<protein>
    <submittedName>
        <fullName evidence="1">Uncharacterized protein</fullName>
    </submittedName>
</protein>
<dbReference type="AlphaFoldDB" id="B9RJQ9"/>
<evidence type="ECO:0000313" key="1">
    <source>
        <dbReference type="EMBL" id="EEF48561.1"/>
    </source>
</evidence>
<evidence type="ECO:0000313" key="2">
    <source>
        <dbReference type="Proteomes" id="UP000008311"/>
    </source>
</evidence>
<sequence>MVAMKHCLFRSHYEVSALSMEKKKKKKNPIFILYQNQLEAIGLQASGGQIN</sequence>
<reference evidence="2" key="1">
    <citation type="journal article" date="2010" name="Nat. Biotechnol.">
        <title>Draft genome sequence of the oilseed species Ricinus communis.</title>
        <authorList>
            <person name="Chan A.P."/>
            <person name="Crabtree J."/>
            <person name="Zhao Q."/>
            <person name="Lorenzi H."/>
            <person name="Orvis J."/>
            <person name="Puiu D."/>
            <person name="Melake-Berhan A."/>
            <person name="Jones K.M."/>
            <person name="Redman J."/>
            <person name="Chen G."/>
            <person name="Cahoon E.B."/>
            <person name="Gedil M."/>
            <person name="Stanke M."/>
            <person name="Haas B.J."/>
            <person name="Wortman J.R."/>
            <person name="Fraser-Liggett C.M."/>
            <person name="Ravel J."/>
            <person name="Rabinowicz P.D."/>
        </authorList>
    </citation>
    <scope>NUCLEOTIDE SEQUENCE [LARGE SCALE GENOMIC DNA]</scope>
    <source>
        <strain evidence="2">cv. Hale</strain>
    </source>
</reference>
<accession>B9RJQ9</accession>
<name>B9RJQ9_RICCO</name>
<keyword evidence="2" id="KW-1185">Reference proteome</keyword>
<dbReference type="Proteomes" id="UP000008311">
    <property type="component" value="Unassembled WGS sequence"/>
</dbReference>
<gene>
    <name evidence="1" type="ORF">RCOM_1037510</name>
</gene>
<organism evidence="1 2">
    <name type="scientific">Ricinus communis</name>
    <name type="common">Castor bean</name>
    <dbReference type="NCBI Taxonomy" id="3988"/>
    <lineage>
        <taxon>Eukaryota</taxon>
        <taxon>Viridiplantae</taxon>
        <taxon>Streptophyta</taxon>
        <taxon>Embryophyta</taxon>
        <taxon>Tracheophyta</taxon>
        <taxon>Spermatophyta</taxon>
        <taxon>Magnoliopsida</taxon>
        <taxon>eudicotyledons</taxon>
        <taxon>Gunneridae</taxon>
        <taxon>Pentapetalae</taxon>
        <taxon>rosids</taxon>
        <taxon>fabids</taxon>
        <taxon>Malpighiales</taxon>
        <taxon>Euphorbiaceae</taxon>
        <taxon>Acalyphoideae</taxon>
        <taxon>Acalypheae</taxon>
        <taxon>Ricinus</taxon>
    </lineage>
</organism>